<dbReference type="EMBL" id="VSRR010008789">
    <property type="protein sequence ID" value="MPC49307.1"/>
    <property type="molecule type" value="Genomic_DNA"/>
</dbReference>
<keyword evidence="2" id="KW-1185">Reference proteome</keyword>
<organism evidence="1 2">
    <name type="scientific">Portunus trituberculatus</name>
    <name type="common">Swimming crab</name>
    <name type="synonym">Neptunus trituberculatus</name>
    <dbReference type="NCBI Taxonomy" id="210409"/>
    <lineage>
        <taxon>Eukaryota</taxon>
        <taxon>Metazoa</taxon>
        <taxon>Ecdysozoa</taxon>
        <taxon>Arthropoda</taxon>
        <taxon>Crustacea</taxon>
        <taxon>Multicrustacea</taxon>
        <taxon>Malacostraca</taxon>
        <taxon>Eumalacostraca</taxon>
        <taxon>Eucarida</taxon>
        <taxon>Decapoda</taxon>
        <taxon>Pleocyemata</taxon>
        <taxon>Brachyura</taxon>
        <taxon>Eubrachyura</taxon>
        <taxon>Portunoidea</taxon>
        <taxon>Portunidae</taxon>
        <taxon>Portuninae</taxon>
        <taxon>Portunus</taxon>
    </lineage>
</organism>
<comment type="caution">
    <text evidence="1">The sequence shown here is derived from an EMBL/GenBank/DDBJ whole genome shotgun (WGS) entry which is preliminary data.</text>
</comment>
<evidence type="ECO:0000313" key="1">
    <source>
        <dbReference type="EMBL" id="MPC49307.1"/>
    </source>
</evidence>
<gene>
    <name evidence="1" type="ORF">E2C01_043105</name>
</gene>
<dbReference type="AlphaFoldDB" id="A0A5B7FV72"/>
<dbReference type="Proteomes" id="UP000324222">
    <property type="component" value="Unassembled WGS sequence"/>
</dbReference>
<reference evidence="1 2" key="1">
    <citation type="submission" date="2019-05" db="EMBL/GenBank/DDBJ databases">
        <title>Another draft genome of Portunus trituberculatus and its Hox gene families provides insights of decapod evolution.</title>
        <authorList>
            <person name="Jeong J.-H."/>
            <person name="Song I."/>
            <person name="Kim S."/>
            <person name="Choi T."/>
            <person name="Kim D."/>
            <person name="Ryu S."/>
            <person name="Kim W."/>
        </authorList>
    </citation>
    <scope>NUCLEOTIDE SEQUENCE [LARGE SCALE GENOMIC DNA]</scope>
    <source>
        <tissue evidence="1">Muscle</tissue>
    </source>
</reference>
<evidence type="ECO:0000313" key="2">
    <source>
        <dbReference type="Proteomes" id="UP000324222"/>
    </source>
</evidence>
<accession>A0A5B7FV72</accession>
<proteinExistence type="predicted"/>
<protein>
    <submittedName>
        <fullName evidence="1">Uncharacterized protein</fullName>
    </submittedName>
</protein>
<sequence>MHEERPDAYKQRVENAASSVSANMAQKTLLARRSWLVHSSSVSCSVESRAVRHTQLTTES</sequence>
<name>A0A5B7FV72_PORTR</name>